<feature type="transmembrane region" description="Helical" evidence="7">
    <location>
        <begin position="657"/>
        <end position="677"/>
    </location>
</feature>
<comment type="subcellular location">
    <subcellularLocation>
        <location evidence="1">Vacuole membrane</location>
        <topology evidence="1">Multi-pass membrane protein</topology>
    </subcellularLocation>
</comment>
<dbReference type="InterPro" id="IPR051572">
    <property type="entry name" value="VTC_Complex_Subunit"/>
</dbReference>
<dbReference type="GO" id="GO:0006799">
    <property type="term" value="P:polyphosphate biosynthetic process"/>
    <property type="evidence" value="ECO:0007669"/>
    <property type="project" value="UniProtKB-ARBA"/>
</dbReference>
<name>A0A4D9D855_9STRA</name>
<dbReference type="InterPro" id="IPR018966">
    <property type="entry name" value="VTC_domain"/>
</dbReference>
<feature type="region of interest" description="Disordered" evidence="6">
    <location>
        <begin position="527"/>
        <end position="616"/>
    </location>
</feature>
<evidence type="ECO:0000256" key="1">
    <source>
        <dbReference type="ARBA" id="ARBA00004128"/>
    </source>
</evidence>
<dbReference type="Pfam" id="PF09359">
    <property type="entry name" value="VTC"/>
    <property type="match status" value="1"/>
</dbReference>
<organism evidence="9 10">
    <name type="scientific">Nannochloropsis salina CCMP1776</name>
    <dbReference type="NCBI Taxonomy" id="1027361"/>
    <lineage>
        <taxon>Eukaryota</taxon>
        <taxon>Sar</taxon>
        <taxon>Stramenopiles</taxon>
        <taxon>Ochrophyta</taxon>
        <taxon>Eustigmatophyceae</taxon>
        <taxon>Eustigmatales</taxon>
        <taxon>Monodopsidaceae</taxon>
        <taxon>Microchloropsis</taxon>
        <taxon>Microchloropsis salina</taxon>
    </lineage>
</organism>
<dbReference type="OrthoDB" id="6493944at2759"/>
<evidence type="ECO:0000256" key="4">
    <source>
        <dbReference type="ARBA" id="ARBA00022989"/>
    </source>
</evidence>
<dbReference type="Pfam" id="PF03105">
    <property type="entry name" value="SPX"/>
    <property type="match status" value="1"/>
</dbReference>
<dbReference type="EMBL" id="SDOX01000009">
    <property type="protein sequence ID" value="TFJ86183.1"/>
    <property type="molecule type" value="Genomic_DNA"/>
</dbReference>
<feature type="compositionally biased region" description="Basic and acidic residues" evidence="6">
    <location>
        <begin position="555"/>
        <end position="569"/>
    </location>
</feature>
<feature type="compositionally biased region" description="Acidic residues" evidence="6">
    <location>
        <begin position="77"/>
        <end position="91"/>
    </location>
</feature>
<evidence type="ECO:0000313" key="9">
    <source>
        <dbReference type="EMBL" id="TFJ86183.1"/>
    </source>
</evidence>
<feature type="transmembrane region" description="Helical" evidence="7">
    <location>
        <begin position="727"/>
        <end position="744"/>
    </location>
</feature>
<sequence length="756" mass="85175">MKFGLYLKENVVEEWKEFYLQYDKLKRKIRQLAEVESKAMAPEPHLTGKIGLSLTVPPPTNAAAQPLGRAGKSAADGESDDEDSSGNDDSDPTPPTHEAFFDMLEKEIQKVRTFTDLKVTEIRAKLRDVGKRLKATKGASGDQPVTEAVRKEVDEVGEQFLRLEKYVNLNYTGFHKILKKHDRWLTNPCRSFYLQRLQNHNWTQGDYSDVVVTMSQIWAALRGDVAPEATATESQEFVRTTTKYWVQDEDISQLKWFVLQHLPVLLQESMGTKSDSQLVNSVYLDNATLELYKGRLDKTPGAIAVRFRWYGSGIPELVFVERKTHREAWTQEMSVKERFTVHPSEVPSILNGTFDKAPHVAKMRAKGKSDKEMEDWDVLVTEVCQAIICKQLVPTLRTQYMRTAFQIPFDATVRISLDTNLCMLTETGRLGMEKDRWFRDPSKPVPRNEITRFPHAVLEVKLQLKDENSKPQWVTDLLNSGIPREVHKFSKFIHGCAVLLPEEVQAMPYWIDDPSLRESIAASGSEEILEPDENGGEGGKGAGGTASMFSHMLPHGKEGKAAKLAEAAKRKPAPTPRRDSQTPLPSRAPPSKGQAWATPLLSSKEEEYYEEDEEEGPGCLESTCGACFSWTLPPEMNARMAQQKVEPKLFFANERTFIHWLNMAVTISSLGAAVLAFSPEDTLSELYGVILMPVSLLFAMYALQTYISRSSKIRLREPTRWDDPMGPILLGTVFTVALTAQFFLKLAHVMKQNGGA</sequence>
<dbReference type="CDD" id="cd14447">
    <property type="entry name" value="SPX"/>
    <property type="match status" value="1"/>
</dbReference>
<evidence type="ECO:0000256" key="3">
    <source>
        <dbReference type="ARBA" id="ARBA00022692"/>
    </source>
</evidence>
<dbReference type="Gene3D" id="3.20.100.30">
    <property type="entry name" value="VTC, catalytic tunnel domain"/>
    <property type="match status" value="1"/>
</dbReference>
<keyword evidence="3 7" id="KW-0812">Transmembrane</keyword>
<dbReference type="GO" id="GO:0005774">
    <property type="term" value="C:vacuolar membrane"/>
    <property type="evidence" value="ECO:0007669"/>
    <property type="project" value="UniProtKB-SubCell"/>
</dbReference>
<dbReference type="AlphaFoldDB" id="A0A4D9D855"/>
<feature type="transmembrane region" description="Helical" evidence="7">
    <location>
        <begin position="686"/>
        <end position="707"/>
    </location>
</feature>
<dbReference type="PANTHER" id="PTHR46140:SF1">
    <property type="entry name" value="VACUOLAR TRANSPORTER CHAPERONE COMPLEX SUBUNIT 4-RELATED"/>
    <property type="match status" value="1"/>
</dbReference>
<keyword evidence="5 7" id="KW-0472">Membrane</keyword>
<keyword evidence="2" id="KW-0926">Vacuole</keyword>
<dbReference type="Pfam" id="PF02656">
    <property type="entry name" value="DUF202"/>
    <property type="match status" value="1"/>
</dbReference>
<evidence type="ECO:0000256" key="5">
    <source>
        <dbReference type="ARBA" id="ARBA00023136"/>
    </source>
</evidence>
<evidence type="ECO:0000259" key="8">
    <source>
        <dbReference type="PROSITE" id="PS51382"/>
    </source>
</evidence>
<dbReference type="InterPro" id="IPR004331">
    <property type="entry name" value="SPX_dom"/>
</dbReference>
<keyword evidence="4 7" id="KW-1133">Transmembrane helix</keyword>
<proteinExistence type="predicted"/>
<comment type="caution">
    <text evidence="9">The sequence shown here is derived from an EMBL/GenBank/DDBJ whole genome shotgun (WGS) entry which is preliminary data.</text>
</comment>
<evidence type="ECO:0000256" key="7">
    <source>
        <dbReference type="SAM" id="Phobius"/>
    </source>
</evidence>
<evidence type="ECO:0000256" key="6">
    <source>
        <dbReference type="SAM" id="MobiDB-lite"/>
    </source>
</evidence>
<dbReference type="PROSITE" id="PS51382">
    <property type="entry name" value="SPX"/>
    <property type="match status" value="1"/>
</dbReference>
<feature type="domain" description="SPX" evidence="8">
    <location>
        <begin position="1"/>
        <end position="195"/>
    </location>
</feature>
<dbReference type="CDD" id="cd07751">
    <property type="entry name" value="PolyPPase_VTC4_like"/>
    <property type="match status" value="1"/>
</dbReference>
<accession>A0A4D9D855</accession>
<dbReference type="PANTHER" id="PTHR46140">
    <property type="entry name" value="VACUOLAR TRANSPORTER CHAPERONE 1-RELATED"/>
    <property type="match status" value="1"/>
</dbReference>
<protein>
    <recommendedName>
        <fullName evidence="8">SPX domain-containing protein</fullName>
    </recommendedName>
</protein>
<keyword evidence="10" id="KW-1185">Reference proteome</keyword>
<dbReference type="InterPro" id="IPR003807">
    <property type="entry name" value="DUF202"/>
</dbReference>
<evidence type="ECO:0000313" key="10">
    <source>
        <dbReference type="Proteomes" id="UP000355283"/>
    </source>
</evidence>
<feature type="compositionally biased region" description="Acidic residues" evidence="6">
    <location>
        <begin position="607"/>
        <end position="616"/>
    </location>
</feature>
<dbReference type="Proteomes" id="UP000355283">
    <property type="component" value="Unassembled WGS sequence"/>
</dbReference>
<gene>
    <name evidence="9" type="ORF">NSK_002391</name>
</gene>
<reference evidence="9 10" key="1">
    <citation type="submission" date="2019-01" db="EMBL/GenBank/DDBJ databases">
        <title>Nuclear Genome Assembly of the Microalgal Biofuel strain Nannochloropsis salina CCMP1776.</title>
        <authorList>
            <person name="Hovde B."/>
        </authorList>
    </citation>
    <scope>NUCLEOTIDE SEQUENCE [LARGE SCALE GENOMIC DNA]</scope>
    <source>
        <strain evidence="9 10">CCMP1776</strain>
    </source>
</reference>
<feature type="region of interest" description="Disordered" evidence="6">
    <location>
        <begin position="48"/>
        <end position="98"/>
    </location>
</feature>
<dbReference type="InterPro" id="IPR042267">
    <property type="entry name" value="VTC_sf"/>
</dbReference>
<evidence type="ECO:0000256" key="2">
    <source>
        <dbReference type="ARBA" id="ARBA00022554"/>
    </source>
</evidence>